<dbReference type="GO" id="GO:0032259">
    <property type="term" value="P:methylation"/>
    <property type="evidence" value="ECO:0007669"/>
    <property type="project" value="UniProtKB-KW"/>
</dbReference>
<dbReference type="InterPro" id="IPR029063">
    <property type="entry name" value="SAM-dependent_MTases_sf"/>
</dbReference>
<dbReference type="PANTHER" id="PTHR12049:SF7">
    <property type="entry name" value="PROTEIN ARGININE METHYLTRANSFERASE NDUFAF7, MITOCHONDRIAL"/>
    <property type="match status" value="1"/>
</dbReference>
<dbReference type="PANTHER" id="PTHR12049">
    <property type="entry name" value="PROTEIN ARGININE METHYLTRANSFERASE NDUFAF7, MITOCHONDRIAL"/>
    <property type="match status" value="1"/>
</dbReference>
<proteinExistence type="predicted"/>
<dbReference type="Pfam" id="PF02636">
    <property type="entry name" value="Methyltransf_28"/>
    <property type="match status" value="1"/>
</dbReference>
<sequence length="315" mass="34927">MALRAAADSEDCVSYADFSRIALYHETEGYYRRSRPRVGKGTATDFYTSVSVGSVFGRLISEAARQLITSSDPADYTLTEIGAEPEGGMFNGVATGFGTVKTFPLGSDFVPDDCTVIAANEVLDAQPFHRLEFHEGSWREWGVLVTDDELTEVPLSALSQPVQNQLAAELPHRMPEGYRLDISLEAESLLRSWCAGNWGGGVILIDYGKPWLELLTATPQGSARAYYRHQQESDLLARPGQQDLTTHVCWDRLEGVLRDAGFKVQPLERQEAFLVKRAWAEIERVNTDQANRQQLQSLLHPGGFGAKFQVLSATR</sequence>
<dbReference type="Gene3D" id="3.40.50.12710">
    <property type="match status" value="2"/>
</dbReference>
<reference evidence="3" key="1">
    <citation type="journal article" date="2014" name="Int. J. Syst. Evol. Microbiol.">
        <title>Complete genome sequence of Corynebacterium casei LMG S-19264T (=DSM 44701T), isolated from a smear-ripened cheese.</title>
        <authorList>
            <consortium name="US DOE Joint Genome Institute (JGI-PGF)"/>
            <person name="Walter F."/>
            <person name="Albersmeier A."/>
            <person name="Kalinowski J."/>
            <person name="Ruckert C."/>
        </authorList>
    </citation>
    <scope>NUCLEOTIDE SEQUENCE</scope>
    <source>
        <strain evidence="3">KCTC 12870</strain>
    </source>
</reference>
<name>A0A8J3GC26_9BACT</name>
<evidence type="ECO:0000256" key="2">
    <source>
        <dbReference type="ARBA" id="ARBA00022679"/>
    </source>
</evidence>
<accession>A0A8J3GC26</accession>
<organism evidence="3 4">
    <name type="scientific">Cerasicoccus arenae</name>
    <dbReference type="NCBI Taxonomy" id="424488"/>
    <lineage>
        <taxon>Bacteria</taxon>
        <taxon>Pseudomonadati</taxon>
        <taxon>Verrucomicrobiota</taxon>
        <taxon>Opitutia</taxon>
        <taxon>Puniceicoccales</taxon>
        <taxon>Cerasicoccaceae</taxon>
        <taxon>Cerasicoccus</taxon>
    </lineage>
</organism>
<dbReference type="AlphaFoldDB" id="A0A8J3GC26"/>
<evidence type="ECO:0000313" key="3">
    <source>
        <dbReference type="EMBL" id="GHB95266.1"/>
    </source>
</evidence>
<gene>
    <name evidence="3" type="ORF">GCM10007047_08690</name>
</gene>
<dbReference type="InterPro" id="IPR003788">
    <property type="entry name" value="NDUFAF7"/>
</dbReference>
<dbReference type="InterPro" id="IPR038375">
    <property type="entry name" value="NDUFAF7_sf"/>
</dbReference>
<keyword evidence="4" id="KW-1185">Reference proteome</keyword>
<evidence type="ECO:0000256" key="1">
    <source>
        <dbReference type="ARBA" id="ARBA00022603"/>
    </source>
</evidence>
<keyword evidence="2" id="KW-0808">Transferase</keyword>
<evidence type="ECO:0000313" key="4">
    <source>
        <dbReference type="Proteomes" id="UP000642829"/>
    </source>
</evidence>
<keyword evidence="1" id="KW-0489">Methyltransferase</keyword>
<reference evidence="3" key="2">
    <citation type="submission" date="2020-09" db="EMBL/GenBank/DDBJ databases">
        <authorList>
            <person name="Sun Q."/>
            <person name="Kim S."/>
        </authorList>
    </citation>
    <scope>NUCLEOTIDE SEQUENCE</scope>
    <source>
        <strain evidence="3">KCTC 12870</strain>
    </source>
</reference>
<protein>
    <recommendedName>
        <fullName evidence="5">SAM-dependent methyltransferase</fullName>
    </recommendedName>
</protein>
<evidence type="ECO:0008006" key="5">
    <source>
        <dbReference type="Google" id="ProtNLM"/>
    </source>
</evidence>
<dbReference type="SUPFAM" id="SSF53335">
    <property type="entry name" value="S-adenosyl-L-methionine-dependent methyltransferases"/>
    <property type="match status" value="1"/>
</dbReference>
<comment type="caution">
    <text evidence="3">The sequence shown here is derived from an EMBL/GenBank/DDBJ whole genome shotgun (WGS) entry which is preliminary data.</text>
</comment>
<dbReference type="Proteomes" id="UP000642829">
    <property type="component" value="Unassembled WGS sequence"/>
</dbReference>
<dbReference type="GO" id="GO:0035243">
    <property type="term" value="F:protein-arginine omega-N symmetric methyltransferase activity"/>
    <property type="evidence" value="ECO:0007669"/>
    <property type="project" value="TreeGrafter"/>
</dbReference>
<dbReference type="EMBL" id="BMXG01000004">
    <property type="protein sequence ID" value="GHB95266.1"/>
    <property type="molecule type" value="Genomic_DNA"/>
</dbReference>